<name>A0A0V0SGP9_9BILA</name>
<proteinExistence type="predicted"/>
<evidence type="ECO:0000313" key="1">
    <source>
        <dbReference type="EMBL" id="KRX25984.1"/>
    </source>
</evidence>
<keyword evidence="2" id="KW-1185">Reference proteome</keyword>
<reference evidence="1 2" key="1">
    <citation type="submission" date="2015-01" db="EMBL/GenBank/DDBJ databases">
        <title>Evolution of Trichinella species and genotypes.</title>
        <authorList>
            <person name="Korhonen P.K."/>
            <person name="Edoardo P."/>
            <person name="Giuseppe L.R."/>
            <person name="Gasser R.B."/>
        </authorList>
    </citation>
    <scope>NUCLEOTIDE SEQUENCE [LARGE SCALE GENOMIC DNA]</scope>
    <source>
        <strain evidence="1">ISS37</strain>
    </source>
</reference>
<dbReference type="Proteomes" id="UP000054630">
    <property type="component" value="Unassembled WGS sequence"/>
</dbReference>
<evidence type="ECO:0000313" key="2">
    <source>
        <dbReference type="Proteomes" id="UP000054630"/>
    </source>
</evidence>
<dbReference type="AlphaFoldDB" id="A0A0V0SGP9"/>
<protein>
    <submittedName>
        <fullName evidence="1">Uncharacterized protein</fullName>
    </submittedName>
</protein>
<organism evidence="1 2">
    <name type="scientific">Trichinella nelsoni</name>
    <dbReference type="NCBI Taxonomy" id="6336"/>
    <lineage>
        <taxon>Eukaryota</taxon>
        <taxon>Metazoa</taxon>
        <taxon>Ecdysozoa</taxon>
        <taxon>Nematoda</taxon>
        <taxon>Enoplea</taxon>
        <taxon>Dorylaimia</taxon>
        <taxon>Trichinellida</taxon>
        <taxon>Trichinellidae</taxon>
        <taxon>Trichinella</taxon>
    </lineage>
</organism>
<sequence>MVAHIIRMTRIWRYRDSRNSWDRFCRRALCSTAPGIIHSIFLTFLSVAQLQKAQHCLHCGRILW</sequence>
<dbReference type="EMBL" id="JYDL01000009">
    <property type="protein sequence ID" value="KRX25984.1"/>
    <property type="molecule type" value="Genomic_DNA"/>
</dbReference>
<accession>A0A0V0SGP9</accession>
<gene>
    <name evidence="1" type="ORF">T07_10829</name>
</gene>
<comment type="caution">
    <text evidence="1">The sequence shown here is derived from an EMBL/GenBank/DDBJ whole genome shotgun (WGS) entry which is preliminary data.</text>
</comment>